<organism evidence="1 2">
    <name type="scientific">Bifidobacterium dolichotidis</name>
    <dbReference type="NCBI Taxonomy" id="2306976"/>
    <lineage>
        <taxon>Bacteria</taxon>
        <taxon>Bacillati</taxon>
        <taxon>Actinomycetota</taxon>
        <taxon>Actinomycetes</taxon>
        <taxon>Bifidobacteriales</taxon>
        <taxon>Bifidobacteriaceae</taxon>
        <taxon>Bifidobacterium</taxon>
    </lineage>
</organism>
<protein>
    <submittedName>
        <fullName evidence="1">Uncharacterized protein</fullName>
    </submittedName>
</protein>
<accession>A0A430FSD8</accession>
<gene>
    <name evidence="1" type="ORF">D2E26_0332</name>
</gene>
<keyword evidence="2" id="KW-1185">Reference proteome</keyword>
<evidence type="ECO:0000313" key="1">
    <source>
        <dbReference type="EMBL" id="RSX55769.1"/>
    </source>
</evidence>
<dbReference type="AlphaFoldDB" id="A0A430FSD8"/>
<sequence>MNPTHDLVGDINRIAHGMLVSGMPCMLLGHVSNELDVVWHGAMEKS</sequence>
<proteinExistence type="predicted"/>
<comment type="caution">
    <text evidence="1">The sequence shown here is derived from an EMBL/GenBank/DDBJ whole genome shotgun (WGS) entry which is preliminary data.</text>
</comment>
<name>A0A430FSD8_9BIFI</name>
<reference evidence="1 2" key="1">
    <citation type="submission" date="2018-09" db="EMBL/GenBank/DDBJ databases">
        <title>Characterization of the phylogenetic diversity of five novel species belonging to the genus Bifidobacterium.</title>
        <authorList>
            <person name="Lugli G.A."/>
            <person name="Duranti S."/>
            <person name="Milani C."/>
        </authorList>
    </citation>
    <scope>NUCLEOTIDE SEQUENCE [LARGE SCALE GENOMIC DNA]</scope>
    <source>
        <strain evidence="1 2">2036B</strain>
    </source>
</reference>
<evidence type="ECO:0000313" key="2">
    <source>
        <dbReference type="Proteomes" id="UP000287609"/>
    </source>
</evidence>
<dbReference type="Proteomes" id="UP000287609">
    <property type="component" value="Unassembled WGS sequence"/>
</dbReference>
<dbReference type="EMBL" id="QXGM01000001">
    <property type="protein sequence ID" value="RSX55769.1"/>
    <property type="molecule type" value="Genomic_DNA"/>
</dbReference>